<reference evidence="1 2" key="1">
    <citation type="submission" date="2022-10" db="EMBL/GenBank/DDBJ databases">
        <title>The complete genomes of actinobacterial strains from the NBC collection.</title>
        <authorList>
            <person name="Joergensen T.S."/>
            <person name="Alvarez Arevalo M."/>
            <person name="Sterndorff E.B."/>
            <person name="Faurdal D."/>
            <person name="Vuksanovic O."/>
            <person name="Mourched A.-S."/>
            <person name="Charusanti P."/>
            <person name="Shaw S."/>
            <person name="Blin K."/>
            <person name="Weber T."/>
        </authorList>
    </citation>
    <scope>NUCLEOTIDE SEQUENCE [LARGE SCALE GENOMIC DNA]</scope>
    <source>
        <strain evidence="1 2">NBC 01774</strain>
    </source>
</reference>
<sequence length="83" mass="9210">MIQTLEHKSRAIDPIRGSARFVHLRKPRKLRKLMAGWPVRVEPEVATTAAPATSPPAPANLKRIVAAILGSITCRARLKDHRL</sequence>
<dbReference type="RefSeq" id="WP_326622181.1">
    <property type="nucleotide sequence ID" value="NZ_CP109106.1"/>
</dbReference>
<evidence type="ECO:0008006" key="3">
    <source>
        <dbReference type="Google" id="ProtNLM"/>
    </source>
</evidence>
<evidence type="ECO:0000313" key="2">
    <source>
        <dbReference type="Proteomes" id="UP001344251"/>
    </source>
</evidence>
<gene>
    <name evidence="1" type="ORF">OG863_33855</name>
</gene>
<proteinExistence type="predicted"/>
<organism evidence="1 2">
    <name type="scientific">Streptomyces decoyicus</name>
    <dbReference type="NCBI Taxonomy" id="249567"/>
    <lineage>
        <taxon>Bacteria</taxon>
        <taxon>Bacillati</taxon>
        <taxon>Actinomycetota</taxon>
        <taxon>Actinomycetes</taxon>
        <taxon>Kitasatosporales</taxon>
        <taxon>Streptomycetaceae</taxon>
        <taxon>Streptomyces</taxon>
    </lineage>
</organism>
<dbReference type="Proteomes" id="UP001344251">
    <property type="component" value="Chromosome"/>
</dbReference>
<evidence type="ECO:0000313" key="1">
    <source>
        <dbReference type="EMBL" id="WSB72538.1"/>
    </source>
</evidence>
<keyword evidence="2" id="KW-1185">Reference proteome</keyword>
<name>A0ABZ1FQ07_9ACTN</name>
<dbReference type="EMBL" id="CP109106">
    <property type="protein sequence ID" value="WSB72538.1"/>
    <property type="molecule type" value="Genomic_DNA"/>
</dbReference>
<protein>
    <recommendedName>
        <fullName evidence="3">Transposase</fullName>
    </recommendedName>
</protein>
<accession>A0ABZ1FQ07</accession>